<gene>
    <name evidence="10" type="primary">murG</name>
    <name evidence="13" type="ORF">A2824_02970</name>
</gene>
<dbReference type="Pfam" id="PF03033">
    <property type="entry name" value="Glyco_transf_28"/>
    <property type="match status" value="1"/>
</dbReference>
<evidence type="ECO:0000256" key="7">
    <source>
        <dbReference type="ARBA" id="ARBA00023136"/>
    </source>
</evidence>
<feature type="binding site" evidence="10">
    <location>
        <begin position="10"/>
        <end position="12"/>
    </location>
    <ligand>
        <name>UDP-N-acetyl-alpha-D-glucosamine</name>
        <dbReference type="ChEBI" id="CHEBI:57705"/>
    </ligand>
</feature>
<dbReference type="SUPFAM" id="SSF53756">
    <property type="entry name" value="UDP-Glycosyltransferase/glycogen phosphorylase"/>
    <property type="match status" value="1"/>
</dbReference>
<comment type="catalytic activity">
    <reaction evidence="10">
        <text>di-trans,octa-cis-undecaprenyl diphospho-N-acetyl-alpha-D-muramoyl-L-alanyl-D-glutamyl-meso-2,6-diaminopimeloyl-D-alanyl-D-alanine + UDP-N-acetyl-alpha-D-glucosamine = di-trans,octa-cis-undecaprenyl diphospho-[N-acetyl-alpha-D-glucosaminyl-(1-&gt;4)]-N-acetyl-alpha-D-muramoyl-L-alanyl-D-glutamyl-meso-2,6-diaminopimeloyl-D-alanyl-D-alanine + UDP + H(+)</text>
        <dbReference type="Rhea" id="RHEA:31227"/>
        <dbReference type="ChEBI" id="CHEBI:15378"/>
        <dbReference type="ChEBI" id="CHEBI:57705"/>
        <dbReference type="ChEBI" id="CHEBI:58223"/>
        <dbReference type="ChEBI" id="CHEBI:61387"/>
        <dbReference type="ChEBI" id="CHEBI:61388"/>
        <dbReference type="EC" id="2.4.1.227"/>
    </reaction>
</comment>
<evidence type="ECO:0000256" key="3">
    <source>
        <dbReference type="ARBA" id="ARBA00022676"/>
    </source>
</evidence>
<dbReference type="HAMAP" id="MF_00033">
    <property type="entry name" value="MurG"/>
    <property type="match status" value="1"/>
</dbReference>
<evidence type="ECO:0000313" key="14">
    <source>
        <dbReference type="Proteomes" id="UP000178059"/>
    </source>
</evidence>
<dbReference type="CDD" id="cd03785">
    <property type="entry name" value="GT28_MurG"/>
    <property type="match status" value="1"/>
</dbReference>
<dbReference type="GO" id="GO:0071555">
    <property type="term" value="P:cell wall organization"/>
    <property type="evidence" value="ECO:0007669"/>
    <property type="project" value="UniProtKB-KW"/>
</dbReference>
<dbReference type="EMBL" id="MFTT01000036">
    <property type="protein sequence ID" value="OGI68980.1"/>
    <property type="molecule type" value="Genomic_DNA"/>
</dbReference>
<feature type="binding site" evidence="10">
    <location>
        <position position="303"/>
    </location>
    <ligand>
        <name>UDP-N-acetyl-alpha-D-glucosamine</name>
        <dbReference type="ChEBI" id="CHEBI:57705"/>
    </ligand>
</feature>
<evidence type="ECO:0000256" key="6">
    <source>
        <dbReference type="ARBA" id="ARBA00022984"/>
    </source>
</evidence>
<keyword evidence="5 10" id="KW-0133">Cell shape</keyword>
<dbReference type="Gene3D" id="3.40.50.2000">
    <property type="entry name" value="Glycogen Phosphorylase B"/>
    <property type="match status" value="2"/>
</dbReference>
<dbReference type="InterPro" id="IPR004276">
    <property type="entry name" value="GlycoTrans_28_N"/>
</dbReference>
<dbReference type="GO" id="GO:0008360">
    <property type="term" value="P:regulation of cell shape"/>
    <property type="evidence" value="ECO:0007669"/>
    <property type="project" value="UniProtKB-KW"/>
</dbReference>
<organism evidence="13 14">
    <name type="scientific">Candidatus Nomurabacteria bacterium RIFCSPHIGHO2_01_FULL_42_16</name>
    <dbReference type="NCBI Taxonomy" id="1801743"/>
    <lineage>
        <taxon>Bacteria</taxon>
        <taxon>Candidatus Nomuraibacteriota</taxon>
    </lineage>
</organism>
<dbReference type="GO" id="GO:0050511">
    <property type="term" value="F:undecaprenyldiphospho-muramoylpentapeptide beta-N-acetylglucosaminyltransferase activity"/>
    <property type="evidence" value="ECO:0007669"/>
    <property type="project" value="UniProtKB-UniRule"/>
</dbReference>
<feature type="binding site" evidence="10">
    <location>
        <position position="169"/>
    </location>
    <ligand>
        <name>UDP-N-acetyl-alpha-D-glucosamine</name>
        <dbReference type="ChEBI" id="CHEBI:57705"/>
    </ligand>
</feature>
<dbReference type="STRING" id="1801743.A2824_02970"/>
<dbReference type="AlphaFoldDB" id="A0A1F6VH81"/>
<accession>A0A1F6VH81</accession>
<proteinExistence type="inferred from homology"/>
<comment type="caution">
    <text evidence="13">The sequence shown here is derived from an EMBL/GenBank/DDBJ whole genome shotgun (WGS) entry which is preliminary data.</text>
</comment>
<dbReference type="InterPro" id="IPR006009">
    <property type="entry name" value="GlcNAc_MurG"/>
</dbReference>
<evidence type="ECO:0000256" key="1">
    <source>
        <dbReference type="ARBA" id="ARBA00022475"/>
    </source>
</evidence>
<feature type="binding site" evidence="10">
    <location>
        <position position="199"/>
    </location>
    <ligand>
        <name>UDP-N-acetyl-alpha-D-glucosamine</name>
        <dbReference type="ChEBI" id="CHEBI:57705"/>
    </ligand>
</feature>
<feature type="domain" description="Glycosyl transferase family 28 C-terminal" evidence="12">
    <location>
        <begin position="192"/>
        <end position="361"/>
    </location>
</feature>
<keyword evidence="8 10" id="KW-0131">Cell cycle</keyword>
<sequence length="375" mass="41885">MRVLFTGGGTGGHFYPIIAVAEKLNLLAEKEKILDWKLYFMSDAPYDRTALYEQGISFIQVPAGKLRLYFSIKNIFDGLKVVLGSFTALFKMFTIYPDVIFSKGGYASFPALLAAWILRIPVIIHESDSAPGRVNKWAARFARRIAVSFDEAGKDFPPEKTAWVGQPVRTSLQRVAREGAFEYLKLDPSVPVIFIIGGSQGAQIINDNVVEALPELLNRYQIIHQCGTKNIEDINTIISVSLKNHPHKDRYKPFAYLNLLAMRMAAGASSLIISRAGSVIFEIASWGRPSIIIPITNSNRDHQRKNAYNYSRVGACDVIEEANLSPHLLISEINRLMKDKGKREEMSKAAMAFAKPDAAEKIAREIITLALEHEK</sequence>
<dbReference type="Pfam" id="PF04101">
    <property type="entry name" value="Glyco_tran_28_C"/>
    <property type="match status" value="1"/>
</dbReference>
<evidence type="ECO:0000256" key="4">
    <source>
        <dbReference type="ARBA" id="ARBA00022679"/>
    </source>
</evidence>
<evidence type="ECO:0000259" key="11">
    <source>
        <dbReference type="Pfam" id="PF03033"/>
    </source>
</evidence>
<evidence type="ECO:0000256" key="2">
    <source>
        <dbReference type="ARBA" id="ARBA00022618"/>
    </source>
</evidence>
<evidence type="ECO:0000313" key="13">
    <source>
        <dbReference type="EMBL" id="OGI68980.1"/>
    </source>
</evidence>
<dbReference type="UniPathway" id="UPA00219"/>
<keyword evidence="1 10" id="KW-1003">Cell membrane</keyword>
<protein>
    <recommendedName>
        <fullName evidence="10">UDP-N-acetylglucosamine--N-acetylmuramyl-(pentapeptide) pyrophosphoryl-undecaprenol N-acetylglucosamine transferase</fullName>
        <ecNumber evidence="10">2.4.1.227</ecNumber>
    </recommendedName>
    <alternativeName>
        <fullName evidence="10">Undecaprenyl-PP-MurNAc-pentapeptide-UDPGlcNAc GlcNAc transferase</fullName>
    </alternativeName>
</protein>
<evidence type="ECO:0000256" key="8">
    <source>
        <dbReference type="ARBA" id="ARBA00023306"/>
    </source>
</evidence>
<dbReference type="EC" id="2.4.1.227" evidence="10"/>
<keyword evidence="4 10" id="KW-0808">Transferase</keyword>
<keyword evidence="2 10" id="KW-0132">Cell division</keyword>
<reference evidence="13 14" key="1">
    <citation type="journal article" date="2016" name="Nat. Commun.">
        <title>Thousands of microbial genomes shed light on interconnected biogeochemical processes in an aquifer system.</title>
        <authorList>
            <person name="Anantharaman K."/>
            <person name="Brown C.T."/>
            <person name="Hug L.A."/>
            <person name="Sharon I."/>
            <person name="Castelle C.J."/>
            <person name="Probst A.J."/>
            <person name="Thomas B.C."/>
            <person name="Singh A."/>
            <person name="Wilkins M.J."/>
            <person name="Karaoz U."/>
            <person name="Brodie E.L."/>
            <person name="Williams K.H."/>
            <person name="Hubbard S.S."/>
            <person name="Banfield J.F."/>
        </authorList>
    </citation>
    <scope>NUCLEOTIDE SEQUENCE [LARGE SCALE GENOMIC DNA]</scope>
</reference>
<evidence type="ECO:0000256" key="5">
    <source>
        <dbReference type="ARBA" id="ARBA00022960"/>
    </source>
</evidence>
<keyword evidence="3 10" id="KW-0328">Glycosyltransferase</keyword>
<comment type="subcellular location">
    <subcellularLocation>
        <location evidence="10">Cell membrane</location>
        <topology evidence="10">Peripheral membrane protein</topology>
        <orientation evidence="10">Cytoplasmic side</orientation>
    </subcellularLocation>
</comment>
<dbReference type="GO" id="GO:0005886">
    <property type="term" value="C:plasma membrane"/>
    <property type="evidence" value="ECO:0007669"/>
    <property type="project" value="UniProtKB-SubCell"/>
</dbReference>
<comment type="pathway">
    <text evidence="10">Cell wall biogenesis; peptidoglycan biosynthesis.</text>
</comment>
<dbReference type="Proteomes" id="UP000178059">
    <property type="component" value="Unassembled WGS sequence"/>
</dbReference>
<dbReference type="GO" id="GO:0009252">
    <property type="term" value="P:peptidoglycan biosynthetic process"/>
    <property type="evidence" value="ECO:0007669"/>
    <property type="project" value="UniProtKB-UniRule"/>
</dbReference>
<keyword evidence="9 10" id="KW-0961">Cell wall biogenesis/degradation</keyword>
<comment type="caution">
    <text evidence="10">Lacks conserved residue(s) required for the propagation of feature annotation.</text>
</comment>
<dbReference type="PANTHER" id="PTHR21015">
    <property type="entry name" value="UDP-N-ACETYLGLUCOSAMINE--N-ACETYLMURAMYL-(PENTAPEPTIDE) PYROPHOSPHORYL-UNDECAPRENOL N-ACETYLGLUCOSAMINE TRANSFERASE 1"/>
    <property type="match status" value="1"/>
</dbReference>
<evidence type="ECO:0000259" key="12">
    <source>
        <dbReference type="Pfam" id="PF04101"/>
    </source>
</evidence>
<comment type="function">
    <text evidence="10">Cell wall formation. Catalyzes the transfer of a GlcNAc subunit on undecaprenyl-pyrophosphoryl-MurNAc-pentapeptide (lipid intermediate I) to form undecaprenyl-pyrophosphoryl-MurNAc-(pentapeptide)GlcNAc (lipid intermediate II).</text>
</comment>
<comment type="similarity">
    <text evidence="10">Belongs to the glycosyltransferase 28 family. MurG subfamily.</text>
</comment>
<name>A0A1F6VH81_9BACT</name>
<dbReference type="PANTHER" id="PTHR21015:SF27">
    <property type="entry name" value="UDP-N-ACETYLGLUCOSAMINE--N-ACETYLMURAMYL-(PENTAPEPTIDE) PYROPHOSPHORYL-UNDECAPRENOL N-ACETYLGLUCOSAMINE TRANSFERASE"/>
    <property type="match status" value="1"/>
</dbReference>
<keyword evidence="7 10" id="KW-0472">Membrane</keyword>
<evidence type="ECO:0000256" key="10">
    <source>
        <dbReference type="HAMAP-Rule" id="MF_00033"/>
    </source>
</evidence>
<dbReference type="GO" id="GO:0051991">
    <property type="term" value="F:UDP-N-acetyl-D-glucosamine:N-acetylmuramoyl-L-alanyl-D-glutamyl-meso-2,6-diaminopimelyl-D-alanyl-D-alanine-diphosphoundecaprenol 4-beta-N-acetylglucosaminlytransferase activity"/>
    <property type="evidence" value="ECO:0007669"/>
    <property type="project" value="RHEA"/>
</dbReference>
<feature type="domain" description="Glycosyltransferase family 28 N-terminal" evidence="11">
    <location>
        <begin position="3"/>
        <end position="146"/>
    </location>
</feature>
<keyword evidence="6 10" id="KW-0573">Peptidoglycan synthesis</keyword>
<dbReference type="GO" id="GO:0051301">
    <property type="term" value="P:cell division"/>
    <property type="evidence" value="ECO:0007669"/>
    <property type="project" value="UniProtKB-KW"/>
</dbReference>
<dbReference type="GO" id="GO:0005975">
    <property type="term" value="P:carbohydrate metabolic process"/>
    <property type="evidence" value="ECO:0007669"/>
    <property type="project" value="InterPro"/>
</dbReference>
<dbReference type="InterPro" id="IPR007235">
    <property type="entry name" value="Glyco_trans_28_C"/>
</dbReference>
<evidence type="ECO:0000256" key="9">
    <source>
        <dbReference type="ARBA" id="ARBA00023316"/>
    </source>
</evidence>